<dbReference type="GO" id="GO:0006534">
    <property type="term" value="P:cysteine metabolic process"/>
    <property type="evidence" value="ECO:0007669"/>
    <property type="project" value="InterPro"/>
</dbReference>
<evidence type="ECO:0000259" key="7">
    <source>
        <dbReference type="Pfam" id="PF00266"/>
    </source>
</evidence>
<dbReference type="EMBL" id="JADKCH010000005">
    <property type="protein sequence ID" value="MBK8572405.1"/>
    <property type="molecule type" value="Genomic_DNA"/>
</dbReference>
<dbReference type="Pfam" id="PF00266">
    <property type="entry name" value="Aminotran_5"/>
    <property type="match status" value="1"/>
</dbReference>
<dbReference type="InterPro" id="IPR015422">
    <property type="entry name" value="PyrdxlP-dep_Trfase_small"/>
</dbReference>
<keyword evidence="5" id="KW-0663">Pyridoxal phosphate</keyword>
<reference evidence="8 9" key="1">
    <citation type="submission" date="2020-10" db="EMBL/GenBank/DDBJ databases">
        <title>Connecting structure to function with the recovery of over 1000 high-quality activated sludge metagenome-assembled genomes encoding full-length rRNA genes using long-read sequencing.</title>
        <authorList>
            <person name="Singleton C.M."/>
            <person name="Petriglieri F."/>
            <person name="Kristensen J.M."/>
            <person name="Kirkegaard R.H."/>
            <person name="Michaelsen T.Y."/>
            <person name="Andersen M.H."/>
            <person name="Karst S.M."/>
            <person name="Dueholm M.S."/>
            <person name="Nielsen P.H."/>
            <person name="Albertsen M."/>
        </authorList>
    </citation>
    <scope>NUCLEOTIDE SEQUENCE [LARGE SCALE GENOMIC DNA]</scope>
    <source>
        <strain evidence="8">OdNE_18-Q3-R46-58_MAXAC.008</strain>
    </source>
</reference>
<dbReference type="GO" id="GO:0031071">
    <property type="term" value="F:cysteine desulfurase activity"/>
    <property type="evidence" value="ECO:0007669"/>
    <property type="project" value="UniProtKB-EC"/>
</dbReference>
<evidence type="ECO:0000313" key="8">
    <source>
        <dbReference type="EMBL" id="MBK8572405.1"/>
    </source>
</evidence>
<dbReference type="InterPro" id="IPR015424">
    <property type="entry name" value="PyrdxlP-dep_Trfase"/>
</dbReference>
<name>A0A936K6Q5_9BACT</name>
<evidence type="ECO:0000256" key="4">
    <source>
        <dbReference type="ARBA" id="ARBA00022679"/>
    </source>
</evidence>
<evidence type="ECO:0000256" key="2">
    <source>
        <dbReference type="ARBA" id="ARBA00010447"/>
    </source>
</evidence>
<gene>
    <name evidence="8" type="ORF">IPN91_07085</name>
</gene>
<dbReference type="EC" id="2.8.1.7" evidence="3"/>
<protein>
    <recommendedName>
        <fullName evidence="3">cysteine desulfurase</fullName>
        <ecNumber evidence="3">2.8.1.7</ecNumber>
    </recommendedName>
</protein>
<evidence type="ECO:0000256" key="1">
    <source>
        <dbReference type="ARBA" id="ARBA00001933"/>
    </source>
</evidence>
<dbReference type="CDD" id="cd06453">
    <property type="entry name" value="SufS_like"/>
    <property type="match status" value="1"/>
</dbReference>
<dbReference type="InterPro" id="IPR010970">
    <property type="entry name" value="Cys_dSase_SufS"/>
</dbReference>
<sequence length="411" mass="44515">MSTVLDPLDLAAVRRDFPLLSRVLNGKSVVYLDSAVSGQMPLPVIERMAKYEREEHTNVHRGVSTLSQEATDFYEAAREKVRRFIGAGSIKEIVWTRGTTEAINLVAQTYGRVHVKEGDEILLSAMEHHANIVPWQMLAQEKGATIKVIPMTDAGELILDCLDELITERTKIIGVVHVSNVLGTVNPVKEIIARAHAKGVPVLVDGAQAVPHLKVDVVDLDADFYAFSGHKLSGPTGIGVLYGKLAHLEAMPPWHGGGNMIRSVSWEKTTYMAAPGKFEAGTPPIAAAIGLGAAIDYLNALGLDRIAAHEHELLTYATERLSAIPGLRILGTARDKASVISFVVEGIHPHDLGSLLDGEGVVVRAGHHCAQPVMTRFNVPATTRASFAYFNTREEVDVLVSAVLKAIELFK</sequence>
<comment type="caution">
    <text evidence="8">The sequence shown here is derived from an EMBL/GenBank/DDBJ whole genome shotgun (WGS) entry which is preliminary data.</text>
</comment>
<dbReference type="NCBIfam" id="TIGR01979">
    <property type="entry name" value="sufS"/>
    <property type="match status" value="1"/>
</dbReference>
<dbReference type="GO" id="GO:0030170">
    <property type="term" value="F:pyridoxal phosphate binding"/>
    <property type="evidence" value="ECO:0007669"/>
    <property type="project" value="InterPro"/>
</dbReference>
<dbReference type="PANTHER" id="PTHR43586">
    <property type="entry name" value="CYSTEINE DESULFURASE"/>
    <property type="match status" value="1"/>
</dbReference>
<dbReference type="SUPFAM" id="SSF53383">
    <property type="entry name" value="PLP-dependent transferases"/>
    <property type="match status" value="1"/>
</dbReference>
<keyword evidence="4" id="KW-0808">Transferase</keyword>
<comment type="similarity">
    <text evidence="2">Belongs to the class-V pyridoxal-phosphate-dependent aminotransferase family. Csd subfamily.</text>
</comment>
<dbReference type="AlphaFoldDB" id="A0A936K6Q5"/>
<accession>A0A936K6Q5</accession>
<dbReference type="Gene3D" id="3.90.1150.10">
    <property type="entry name" value="Aspartate Aminotransferase, domain 1"/>
    <property type="match status" value="1"/>
</dbReference>
<dbReference type="InterPro" id="IPR000192">
    <property type="entry name" value="Aminotrans_V_dom"/>
</dbReference>
<dbReference type="PANTHER" id="PTHR43586:SF8">
    <property type="entry name" value="CYSTEINE DESULFURASE 1, CHLOROPLASTIC"/>
    <property type="match status" value="1"/>
</dbReference>
<dbReference type="Gene3D" id="3.40.640.10">
    <property type="entry name" value="Type I PLP-dependent aspartate aminotransferase-like (Major domain)"/>
    <property type="match status" value="1"/>
</dbReference>
<organism evidence="8 9">
    <name type="scientific">Candidatus Geothrix odensensis</name>
    <dbReference type="NCBI Taxonomy" id="2954440"/>
    <lineage>
        <taxon>Bacteria</taxon>
        <taxon>Pseudomonadati</taxon>
        <taxon>Acidobacteriota</taxon>
        <taxon>Holophagae</taxon>
        <taxon>Holophagales</taxon>
        <taxon>Holophagaceae</taxon>
        <taxon>Geothrix</taxon>
    </lineage>
</organism>
<proteinExistence type="inferred from homology"/>
<comment type="catalytic activity">
    <reaction evidence="6">
        <text>(sulfur carrier)-H + L-cysteine = (sulfur carrier)-SH + L-alanine</text>
        <dbReference type="Rhea" id="RHEA:43892"/>
        <dbReference type="Rhea" id="RHEA-COMP:14737"/>
        <dbReference type="Rhea" id="RHEA-COMP:14739"/>
        <dbReference type="ChEBI" id="CHEBI:29917"/>
        <dbReference type="ChEBI" id="CHEBI:35235"/>
        <dbReference type="ChEBI" id="CHEBI:57972"/>
        <dbReference type="ChEBI" id="CHEBI:64428"/>
        <dbReference type="EC" id="2.8.1.7"/>
    </reaction>
</comment>
<dbReference type="InterPro" id="IPR015421">
    <property type="entry name" value="PyrdxlP-dep_Trfase_major"/>
</dbReference>
<feature type="domain" description="Aminotransferase class V" evidence="7">
    <location>
        <begin position="30"/>
        <end position="399"/>
    </location>
</feature>
<dbReference type="Proteomes" id="UP000709959">
    <property type="component" value="Unassembled WGS sequence"/>
</dbReference>
<evidence type="ECO:0000256" key="3">
    <source>
        <dbReference type="ARBA" id="ARBA00012239"/>
    </source>
</evidence>
<evidence type="ECO:0000313" key="9">
    <source>
        <dbReference type="Proteomes" id="UP000709959"/>
    </source>
</evidence>
<evidence type="ECO:0000256" key="6">
    <source>
        <dbReference type="ARBA" id="ARBA00050776"/>
    </source>
</evidence>
<comment type="cofactor">
    <cofactor evidence="1">
        <name>pyridoxal 5'-phosphate</name>
        <dbReference type="ChEBI" id="CHEBI:597326"/>
    </cofactor>
</comment>
<evidence type="ECO:0000256" key="5">
    <source>
        <dbReference type="ARBA" id="ARBA00022898"/>
    </source>
</evidence>